<dbReference type="NCBIfam" id="TIGR00254">
    <property type="entry name" value="GGDEF"/>
    <property type="match status" value="1"/>
</dbReference>
<dbReference type="Proteomes" id="UP001319827">
    <property type="component" value="Chromosome"/>
</dbReference>
<organism evidence="5 6">
    <name type="scientific">Desulfuromonas versatilis</name>
    <dbReference type="NCBI Taxonomy" id="2802975"/>
    <lineage>
        <taxon>Bacteria</taxon>
        <taxon>Pseudomonadati</taxon>
        <taxon>Thermodesulfobacteriota</taxon>
        <taxon>Desulfuromonadia</taxon>
        <taxon>Desulfuromonadales</taxon>
        <taxon>Desulfuromonadaceae</taxon>
        <taxon>Desulfuromonas</taxon>
    </lineage>
</organism>
<feature type="region of interest" description="Disordered" evidence="2">
    <location>
        <begin position="471"/>
        <end position="497"/>
    </location>
</feature>
<dbReference type="SUPFAM" id="SSF55073">
    <property type="entry name" value="Nucleotide cyclase"/>
    <property type="match status" value="1"/>
</dbReference>
<gene>
    <name evidence="5" type="ORF">DESUT3_32660</name>
</gene>
<name>A0ABM8HW58_9BACT</name>
<dbReference type="PANTHER" id="PTHR45138:SF26">
    <property type="entry name" value="DIGUANYLATE CYCLASE"/>
    <property type="match status" value="1"/>
</dbReference>
<dbReference type="PROSITE" id="PS50887">
    <property type="entry name" value="GGDEF"/>
    <property type="match status" value="1"/>
</dbReference>
<feature type="domain" description="GGDEF" evidence="4">
    <location>
        <begin position="349"/>
        <end position="481"/>
    </location>
</feature>
<dbReference type="InterPro" id="IPR043128">
    <property type="entry name" value="Rev_trsase/Diguanyl_cyclase"/>
</dbReference>
<reference evidence="5 6" key="1">
    <citation type="journal article" date="2016" name="C (Basel)">
        <title>Selective Growth of and Electricity Production by Marine Exoelectrogenic Bacteria in Self-Aggregated Hydrogel of Microbially Reduced Graphene Oxide.</title>
        <authorList>
            <person name="Yoshida N."/>
            <person name="Goto Y."/>
            <person name="Miyata Y."/>
        </authorList>
    </citation>
    <scope>NUCLEOTIDE SEQUENCE [LARGE SCALE GENOMIC DNA]</scope>
    <source>
        <strain evidence="5 6">NIT-T3</strain>
    </source>
</reference>
<sequence>MRMKPNRIVLWICLLLVGGFLVTSLASYFVSRASLRREIDQNTLPLTSDNIYSEIQRDLLRPIFISSLMAHDTFLRDWILDGEQEPERISRYLKEIQSKYDTVTSFFVSEKSRIYYHSNGILKKVDPAEERDRWYFRVREMAAEHEINVDPDMANRDAMTIFINHKVYDYAGNYLGATGVGLTVSAVKALIESYRQRFNRDIFFVDPQGKLTLSSTAFAGKGQSLQQIPGLAPLAETILGGDSLALNYQRDGRTVHLNTRYIKEFDWILLVEQDEGRALSKINHALMFNLGICALVTLVVLLITYRALASYQRRLEDWAATDKLTGAYNRKGIDSFFDQTRADCQRSGSAISVILFDLDHFKRVNDHHGHQAGDAVLQEVARRVRAEVRESDLFFRWGGEEFLLLLKGCPLESALELAEKVRAAIGTPPLSYEGQKIPMTASFGVAEFLGGEDLDSLTRRVDQALYQAKAKGRNRVESSPDQPRMPAAAQVGIAAQG</sequence>
<evidence type="ECO:0000256" key="3">
    <source>
        <dbReference type="SAM" id="Phobius"/>
    </source>
</evidence>
<keyword evidence="3" id="KW-1133">Transmembrane helix</keyword>
<accession>A0ABM8HW58</accession>
<dbReference type="PANTHER" id="PTHR45138">
    <property type="entry name" value="REGULATORY COMPONENTS OF SENSORY TRANSDUCTION SYSTEM"/>
    <property type="match status" value="1"/>
</dbReference>
<proteinExistence type="predicted"/>
<keyword evidence="3" id="KW-0812">Transmembrane</keyword>
<evidence type="ECO:0000259" key="4">
    <source>
        <dbReference type="PROSITE" id="PS50887"/>
    </source>
</evidence>
<dbReference type="InterPro" id="IPR000160">
    <property type="entry name" value="GGDEF_dom"/>
</dbReference>
<evidence type="ECO:0000313" key="6">
    <source>
        <dbReference type="Proteomes" id="UP001319827"/>
    </source>
</evidence>
<feature type="transmembrane region" description="Helical" evidence="3">
    <location>
        <begin position="286"/>
        <end position="305"/>
    </location>
</feature>
<keyword evidence="3" id="KW-0472">Membrane</keyword>
<dbReference type="Pfam" id="PF00990">
    <property type="entry name" value="GGDEF"/>
    <property type="match status" value="1"/>
</dbReference>
<protein>
    <recommendedName>
        <fullName evidence="1">diguanylate cyclase</fullName>
        <ecNumber evidence="1">2.7.7.65</ecNumber>
    </recommendedName>
</protein>
<dbReference type="Gene3D" id="3.30.450.20">
    <property type="entry name" value="PAS domain"/>
    <property type="match status" value="1"/>
</dbReference>
<dbReference type="SMART" id="SM00267">
    <property type="entry name" value="GGDEF"/>
    <property type="match status" value="1"/>
</dbReference>
<dbReference type="EC" id="2.7.7.65" evidence="1"/>
<evidence type="ECO:0000256" key="1">
    <source>
        <dbReference type="ARBA" id="ARBA00012528"/>
    </source>
</evidence>
<evidence type="ECO:0000313" key="5">
    <source>
        <dbReference type="EMBL" id="BCR06197.1"/>
    </source>
</evidence>
<dbReference type="CDD" id="cd01949">
    <property type="entry name" value="GGDEF"/>
    <property type="match status" value="1"/>
</dbReference>
<dbReference type="InterPro" id="IPR029787">
    <property type="entry name" value="Nucleotide_cyclase"/>
</dbReference>
<evidence type="ECO:0000256" key="2">
    <source>
        <dbReference type="SAM" id="MobiDB-lite"/>
    </source>
</evidence>
<dbReference type="EMBL" id="AP024355">
    <property type="protein sequence ID" value="BCR06197.1"/>
    <property type="molecule type" value="Genomic_DNA"/>
</dbReference>
<keyword evidence="6" id="KW-1185">Reference proteome</keyword>
<dbReference type="Gene3D" id="3.30.70.270">
    <property type="match status" value="1"/>
</dbReference>
<reference evidence="5 6" key="2">
    <citation type="journal article" date="2021" name="Int. J. Syst. Evol. Microbiol.">
        <title>Isolation and Polyphasic Characterization of Desulfuromonas versatilis sp. Nov., an Electrogenic Bacteria Capable of Versatile Metabolism Isolated from a Graphene Oxide-Reducing Enrichment Culture.</title>
        <authorList>
            <person name="Xie L."/>
            <person name="Yoshida N."/>
            <person name="Ishii S."/>
            <person name="Meng L."/>
        </authorList>
    </citation>
    <scope>NUCLEOTIDE SEQUENCE [LARGE SCALE GENOMIC DNA]</scope>
    <source>
        <strain evidence="5 6">NIT-T3</strain>
    </source>
</reference>
<dbReference type="InterPro" id="IPR050469">
    <property type="entry name" value="Diguanylate_Cyclase"/>
</dbReference>